<reference evidence="4" key="1">
    <citation type="submission" date="2017-09" db="EMBL/GenBank/DDBJ databases">
        <authorList>
            <person name="Varghese N."/>
            <person name="Submissions S."/>
        </authorList>
    </citation>
    <scope>NUCLEOTIDE SEQUENCE [LARGE SCALE GENOMIC DNA]</scope>
    <source>
        <strain evidence="4">DSM 25885</strain>
    </source>
</reference>
<dbReference type="EMBL" id="OBEH01000001">
    <property type="protein sequence ID" value="SNY91193.1"/>
    <property type="molecule type" value="Genomic_DNA"/>
</dbReference>
<feature type="region of interest" description="Disordered" evidence="1">
    <location>
        <begin position="24"/>
        <end position="52"/>
    </location>
</feature>
<gene>
    <name evidence="3" type="ORF">SAMN06265377_0001</name>
</gene>
<dbReference type="OrthoDB" id="9812454at2"/>
<proteinExistence type="predicted"/>
<feature type="chain" id="PRO_5013148707" evidence="2">
    <location>
        <begin position="19"/>
        <end position="669"/>
    </location>
</feature>
<dbReference type="AlphaFoldDB" id="A0A285M374"/>
<keyword evidence="4" id="KW-1185">Reference proteome</keyword>
<name>A0A285M374_9FLAO</name>
<dbReference type="Pfam" id="PF14121">
    <property type="entry name" value="Porin_10"/>
    <property type="match status" value="1"/>
</dbReference>
<dbReference type="RefSeq" id="WP_097043692.1">
    <property type="nucleotide sequence ID" value="NZ_OBEH01000001.1"/>
</dbReference>
<evidence type="ECO:0000313" key="3">
    <source>
        <dbReference type="EMBL" id="SNY91193.1"/>
    </source>
</evidence>
<dbReference type="InterPro" id="IPR025631">
    <property type="entry name" value="Porin_10"/>
</dbReference>
<sequence>MRLLFFALLFFTGQFIFAQQDSVPPAKNPENPVKKIDSIEKRRPPGARPIIPEEEEDRVVPIADYKIISYTRDTTSLDTTLTIKKEYKYNYLRKDDFEVMPFSNIGRPYNTLGVTFSNNSFYPKIGAAARHNNYFEIEDINYYHVPTPMTELMFKTTLEQGQLLDALLTFNLSKRFNISIAYKGFRSLGKYRFDQAQSGNFRTSFNYNNKKGNYNVRGHIAAQDLESEESGGLLNREQFEGGESDFTDRSRIDVQYTNANNKILGKRYYLDHQLKLLNYKKDSTDKKPTSLNLGHEFNYETKYYDFVQSAQNNAFGENPLVVPIEDRARLKTMFNKVSAEFSNRTLGRLTANASLFNYNYFFNSILVTDSGTIQNQLKGEEIAIGGTYLKDFGRLVLKGDINYNITGELSGNEFNASVDYQVSDNNLMTGGIHVSARMPNFNFLLYQSDYRNFNWQNTDTFENQQIQSINFAFDSKKFGLLEASYSAVDNYTFFESTATQEQIDNVQETAFVKPFQQTETINHLRVKYTKEIKWRRWALNNTILYQDVTQDKQVLNVPQLVTRNTLYFSKDVFKKAMFLQTGVTFKYFTSYNMNAYNPLLGEFYIQNREEFGGYPLLDFFINAKVRQTRIYLKAEHFNSSFSEPTFYSAPNYPYRDFVIRFGLVWNFFS</sequence>
<dbReference type="Proteomes" id="UP000219048">
    <property type="component" value="Unassembled WGS sequence"/>
</dbReference>
<organism evidence="3 4">
    <name type="scientific">Flagellimonas pacifica</name>
    <dbReference type="NCBI Taxonomy" id="1247520"/>
    <lineage>
        <taxon>Bacteria</taxon>
        <taxon>Pseudomonadati</taxon>
        <taxon>Bacteroidota</taxon>
        <taxon>Flavobacteriia</taxon>
        <taxon>Flavobacteriales</taxon>
        <taxon>Flavobacteriaceae</taxon>
        <taxon>Flagellimonas</taxon>
    </lineage>
</organism>
<feature type="signal peptide" evidence="2">
    <location>
        <begin position="1"/>
        <end position="18"/>
    </location>
</feature>
<evidence type="ECO:0000313" key="4">
    <source>
        <dbReference type="Proteomes" id="UP000219048"/>
    </source>
</evidence>
<protein>
    <submittedName>
        <fullName evidence="3">Putative porin</fullName>
    </submittedName>
</protein>
<accession>A0A285M374</accession>
<feature type="compositionally biased region" description="Basic and acidic residues" evidence="1">
    <location>
        <begin position="32"/>
        <end position="43"/>
    </location>
</feature>
<keyword evidence="2" id="KW-0732">Signal</keyword>
<evidence type="ECO:0000256" key="1">
    <source>
        <dbReference type="SAM" id="MobiDB-lite"/>
    </source>
</evidence>
<evidence type="ECO:0000256" key="2">
    <source>
        <dbReference type="SAM" id="SignalP"/>
    </source>
</evidence>